<dbReference type="EC" id="3.6.3.44" evidence="10"/>
<dbReference type="PANTHER" id="PTHR24221">
    <property type="entry name" value="ATP-BINDING CASSETTE SUB-FAMILY B"/>
    <property type="match status" value="1"/>
</dbReference>
<feature type="transmembrane region" description="Helical" evidence="7">
    <location>
        <begin position="58"/>
        <end position="75"/>
    </location>
</feature>
<dbReference type="InterPro" id="IPR039421">
    <property type="entry name" value="Type_1_exporter"/>
</dbReference>
<keyword evidence="5 7" id="KW-1133">Transmembrane helix</keyword>
<evidence type="ECO:0000256" key="1">
    <source>
        <dbReference type="ARBA" id="ARBA00004651"/>
    </source>
</evidence>
<dbReference type="Gene3D" id="3.40.50.300">
    <property type="entry name" value="P-loop containing nucleotide triphosphate hydrolases"/>
    <property type="match status" value="1"/>
</dbReference>
<dbReference type="Proteomes" id="UP000094067">
    <property type="component" value="Unassembled WGS sequence"/>
</dbReference>
<dbReference type="Pfam" id="PF00005">
    <property type="entry name" value="ABC_tran"/>
    <property type="match status" value="1"/>
</dbReference>
<evidence type="ECO:0000313" key="10">
    <source>
        <dbReference type="EMBL" id="ODM05260.1"/>
    </source>
</evidence>
<dbReference type="GO" id="GO:0016887">
    <property type="term" value="F:ATP hydrolysis activity"/>
    <property type="evidence" value="ECO:0007669"/>
    <property type="project" value="InterPro"/>
</dbReference>
<feature type="transmembrane region" description="Helical" evidence="7">
    <location>
        <begin position="250"/>
        <end position="271"/>
    </location>
</feature>
<evidence type="ECO:0000259" key="9">
    <source>
        <dbReference type="PROSITE" id="PS50929"/>
    </source>
</evidence>
<gene>
    <name evidence="10" type="primary">lmrA_1</name>
    <name evidence="10" type="ORF">BEI61_01143</name>
</gene>
<dbReference type="RefSeq" id="WP_069151597.1">
    <property type="nucleotide sequence ID" value="NZ_MCGH01000002.1"/>
</dbReference>
<keyword evidence="3" id="KW-0547">Nucleotide-binding</keyword>
<dbReference type="Pfam" id="PF00664">
    <property type="entry name" value="ABC_membrane"/>
    <property type="match status" value="1"/>
</dbReference>
<feature type="transmembrane region" description="Helical" evidence="7">
    <location>
        <begin position="20"/>
        <end position="46"/>
    </location>
</feature>
<proteinExistence type="predicted"/>
<evidence type="ECO:0000313" key="11">
    <source>
        <dbReference type="Proteomes" id="UP000094067"/>
    </source>
</evidence>
<dbReference type="PROSITE" id="PS50929">
    <property type="entry name" value="ABC_TM1F"/>
    <property type="match status" value="1"/>
</dbReference>
<dbReference type="InterPro" id="IPR003593">
    <property type="entry name" value="AAA+_ATPase"/>
</dbReference>
<sequence length="578" mass="64081">MNKNSYRDFFLRTIKIRPWLTLFSIFLNIYIFCYAAVNISCLRWILNSLQENIRGQGILSVIWPCFLIMAVNGILRCLCIKGSAYTDVLRSYYYQDSLRLQFFKGLLKNDYIKEKAVNSGKVFERLDDDVPAATFPVELLTEVTGYVVYTLAAIGSLLLVNWKITLFIFLPLSLCLFLIKKLSGKIGESRKKNRAMHDFASDTLSDITTAVLSIKTMGGKKSVLRRYDSVLEQRTKTQVKDTLFQSGVNAAVDIASVICVAAMMAGVAGLMRAGRFPLGDFSIFICYLDTLNDCILRIIELYTETKKAEVSWQRIRESAGDKNTAVLGQTGNLILAGKQKSNLTPKETADLPPAFSARPAKPFRQLDVKALSCIYEDGRGIRDVDFTLRAGEILVLTGPVASGKSSVLHALLGIVPGTFEELLWNGEKTEDPFSLFQLPNAAVCLQNSHLLNATIRENLTLGRDFSDESCLEALNDCCIAEEVMHMPDGLGTLAGENGIMLSGGQKQRILLARMLLTHPCLYLLDDATSALDEKTERKILETLRERIRRDNGAAVIVSDSDNVKAMADRILSIGGNAS</sequence>
<evidence type="ECO:0000256" key="4">
    <source>
        <dbReference type="ARBA" id="ARBA00022840"/>
    </source>
</evidence>
<protein>
    <submittedName>
        <fullName evidence="10">Multidrug resistance ABC transporter ATP-binding and permease protein</fullName>
        <ecNumber evidence="10">3.6.3.44</ecNumber>
    </submittedName>
</protein>
<dbReference type="PROSITE" id="PS50893">
    <property type="entry name" value="ABC_TRANSPORTER_2"/>
    <property type="match status" value="1"/>
</dbReference>
<dbReference type="GO" id="GO:0140359">
    <property type="term" value="F:ABC-type transporter activity"/>
    <property type="evidence" value="ECO:0007669"/>
    <property type="project" value="InterPro"/>
</dbReference>
<dbReference type="Gene3D" id="1.20.1560.10">
    <property type="entry name" value="ABC transporter type 1, transmembrane domain"/>
    <property type="match status" value="1"/>
</dbReference>
<dbReference type="InterPro" id="IPR036640">
    <property type="entry name" value="ABC1_TM_sf"/>
</dbReference>
<feature type="transmembrane region" description="Helical" evidence="7">
    <location>
        <begin position="146"/>
        <end position="179"/>
    </location>
</feature>
<dbReference type="InterPro" id="IPR027417">
    <property type="entry name" value="P-loop_NTPase"/>
</dbReference>
<dbReference type="EMBL" id="MCGH01000002">
    <property type="protein sequence ID" value="ODM05260.1"/>
    <property type="molecule type" value="Genomic_DNA"/>
</dbReference>
<comment type="subcellular location">
    <subcellularLocation>
        <location evidence="1">Cell membrane</location>
        <topology evidence="1">Multi-pass membrane protein</topology>
    </subcellularLocation>
</comment>
<evidence type="ECO:0000256" key="3">
    <source>
        <dbReference type="ARBA" id="ARBA00022741"/>
    </source>
</evidence>
<evidence type="ECO:0000259" key="8">
    <source>
        <dbReference type="PROSITE" id="PS50893"/>
    </source>
</evidence>
<dbReference type="PATRIC" id="fig|1432052.4.peg.1287"/>
<comment type="caution">
    <text evidence="10">The sequence shown here is derived from an EMBL/GenBank/DDBJ whole genome shotgun (WGS) entry which is preliminary data.</text>
</comment>
<dbReference type="GO" id="GO:0005524">
    <property type="term" value="F:ATP binding"/>
    <property type="evidence" value="ECO:0007669"/>
    <property type="project" value="UniProtKB-KW"/>
</dbReference>
<dbReference type="SUPFAM" id="SSF52540">
    <property type="entry name" value="P-loop containing nucleoside triphosphate hydrolases"/>
    <property type="match status" value="1"/>
</dbReference>
<evidence type="ECO:0000256" key="2">
    <source>
        <dbReference type="ARBA" id="ARBA00022692"/>
    </source>
</evidence>
<feature type="domain" description="ABC transporter" evidence="8">
    <location>
        <begin position="363"/>
        <end position="578"/>
    </location>
</feature>
<dbReference type="SMART" id="SM00382">
    <property type="entry name" value="AAA"/>
    <property type="match status" value="1"/>
</dbReference>
<feature type="domain" description="ABC transmembrane type-1" evidence="9">
    <location>
        <begin position="42"/>
        <end position="307"/>
    </location>
</feature>
<keyword evidence="6 7" id="KW-0472">Membrane</keyword>
<dbReference type="InterPro" id="IPR003439">
    <property type="entry name" value="ABC_transporter-like_ATP-bd"/>
</dbReference>
<reference evidence="10 11" key="1">
    <citation type="submission" date="2016-07" db="EMBL/GenBank/DDBJ databases">
        <title>Characterization of isolates of Eisenbergiella tayi derived from blood cultures, using whole genome sequencing.</title>
        <authorList>
            <person name="Burdz T."/>
            <person name="Wiebe D."/>
            <person name="Huynh C."/>
            <person name="Bernard K."/>
        </authorList>
    </citation>
    <scope>NUCLEOTIDE SEQUENCE [LARGE SCALE GENOMIC DNA]</scope>
    <source>
        <strain evidence="10 11">NML 110608</strain>
    </source>
</reference>
<dbReference type="PROSITE" id="PS00211">
    <property type="entry name" value="ABC_TRANSPORTER_1"/>
    <property type="match status" value="1"/>
</dbReference>
<dbReference type="SUPFAM" id="SSF90123">
    <property type="entry name" value="ABC transporter transmembrane region"/>
    <property type="match status" value="1"/>
</dbReference>
<dbReference type="InterPro" id="IPR011527">
    <property type="entry name" value="ABC1_TM_dom"/>
</dbReference>
<evidence type="ECO:0000256" key="6">
    <source>
        <dbReference type="ARBA" id="ARBA00023136"/>
    </source>
</evidence>
<accession>A0A1E3A915</accession>
<organism evidence="10 11">
    <name type="scientific">Eisenbergiella tayi</name>
    <dbReference type="NCBI Taxonomy" id="1432052"/>
    <lineage>
        <taxon>Bacteria</taxon>
        <taxon>Bacillati</taxon>
        <taxon>Bacillota</taxon>
        <taxon>Clostridia</taxon>
        <taxon>Lachnospirales</taxon>
        <taxon>Lachnospiraceae</taxon>
        <taxon>Eisenbergiella</taxon>
    </lineage>
</organism>
<evidence type="ECO:0000256" key="7">
    <source>
        <dbReference type="SAM" id="Phobius"/>
    </source>
</evidence>
<dbReference type="InterPro" id="IPR017871">
    <property type="entry name" value="ABC_transporter-like_CS"/>
</dbReference>
<evidence type="ECO:0000256" key="5">
    <source>
        <dbReference type="ARBA" id="ARBA00022989"/>
    </source>
</evidence>
<dbReference type="GO" id="GO:0005886">
    <property type="term" value="C:plasma membrane"/>
    <property type="evidence" value="ECO:0007669"/>
    <property type="project" value="UniProtKB-SubCell"/>
</dbReference>
<name>A0A1E3A915_9FIRM</name>
<keyword evidence="4 10" id="KW-0067">ATP-binding</keyword>
<dbReference type="AlphaFoldDB" id="A0A1E3A915"/>
<keyword evidence="2 7" id="KW-0812">Transmembrane</keyword>
<keyword evidence="10" id="KW-0378">Hydrolase</keyword>
<dbReference type="PANTHER" id="PTHR24221:SF423">
    <property type="entry name" value="ABC TRANSPORTER"/>
    <property type="match status" value="1"/>
</dbReference>